<protein>
    <recommendedName>
        <fullName evidence="1">N-acetyltransferase domain-containing protein</fullName>
    </recommendedName>
</protein>
<dbReference type="Pfam" id="PF00583">
    <property type="entry name" value="Acetyltransf_1"/>
    <property type="match status" value="1"/>
</dbReference>
<accession>A0ABN1RFY2</accession>
<dbReference type="Gene3D" id="3.40.630.30">
    <property type="match status" value="1"/>
</dbReference>
<keyword evidence="3" id="KW-1185">Reference proteome</keyword>
<gene>
    <name evidence="2" type="ORF">GCM10009554_65900</name>
</gene>
<proteinExistence type="predicted"/>
<dbReference type="Proteomes" id="UP001500542">
    <property type="component" value="Unassembled WGS sequence"/>
</dbReference>
<dbReference type="EMBL" id="BAAAHK010000017">
    <property type="protein sequence ID" value="GAA0956431.1"/>
    <property type="molecule type" value="Genomic_DNA"/>
</dbReference>
<comment type="caution">
    <text evidence="2">The sequence shown here is derived from an EMBL/GenBank/DDBJ whole genome shotgun (WGS) entry which is preliminary data.</text>
</comment>
<dbReference type="SUPFAM" id="SSF55729">
    <property type="entry name" value="Acyl-CoA N-acyltransferases (Nat)"/>
    <property type="match status" value="1"/>
</dbReference>
<organism evidence="2 3">
    <name type="scientific">Kribbella koreensis</name>
    <dbReference type="NCBI Taxonomy" id="57909"/>
    <lineage>
        <taxon>Bacteria</taxon>
        <taxon>Bacillati</taxon>
        <taxon>Actinomycetota</taxon>
        <taxon>Actinomycetes</taxon>
        <taxon>Propionibacteriales</taxon>
        <taxon>Kribbellaceae</taxon>
        <taxon>Kribbella</taxon>
    </lineage>
</organism>
<sequence length="175" mass="19258">MEIHLHTDASGLADEIWPIYQEVFGDFDTFDQWRTDLYDHHAARDGYRLVTAVDDSLADDSAVDGSGVVGFGWGYTGQRGQYWSDLVCQALPAVITDEWVGGHFELVELAVLPAYRGRGLGRALHDKLLESVTTRCLLSTSDSADDPAVQLYTSAGWWKLGVLRPGVQVMGRLAA</sequence>
<dbReference type="PROSITE" id="PS51186">
    <property type="entry name" value="GNAT"/>
    <property type="match status" value="1"/>
</dbReference>
<reference evidence="2 3" key="1">
    <citation type="journal article" date="2019" name="Int. J. Syst. Evol. Microbiol.">
        <title>The Global Catalogue of Microorganisms (GCM) 10K type strain sequencing project: providing services to taxonomists for standard genome sequencing and annotation.</title>
        <authorList>
            <consortium name="The Broad Institute Genomics Platform"/>
            <consortium name="The Broad Institute Genome Sequencing Center for Infectious Disease"/>
            <person name="Wu L."/>
            <person name="Ma J."/>
        </authorList>
    </citation>
    <scope>NUCLEOTIDE SEQUENCE [LARGE SCALE GENOMIC DNA]</scope>
    <source>
        <strain evidence="2 3">JCM 10977</strain>
    </source>
</reference>
<dbReference type="InterPro" id="IPR016181">
    <property type="entry name" value="Acyl_CoA_acyltransferase"/>
</dbReference>
<evidence type="ECO:0000313" key="2">
    <source>
        <dbReference type="EMBL" id="GAA0956431.1"/>
    </source>
</evidence>
<feature type="domain" description="N-acetyltransferase" evidence="1">
    <location>
        <begin position="3"/>
        <end position="175"/>
    </location>
</feature>
<dbReference type="RefSeq" id="WP_343979280.1">
    <property type="nucleotide sequence ID" value="NZ_BAAAHK010000017.1"/>
</dbReference>
<evidence type="ECO:0000313" key="3">
    <source>
        <dbReference type="Proteomes" id="UP001500542"/>
    </source>
</evidence>
<dbReference type="InterPro" id="IPR000182">
    <property type="entry name" value="GNAT_dom"/>
</dbReference>
<evidence type="ECO:0000259" key="1">
    <source>
        <dbReference type="PROSITE" id="PS51186"/>
    </source>
</evidence>
<dbReference type="CDD" id="cd04301">
    <property type="entry name" value="NAT_SF"/>
    <property type="match status" value="1"/>
</dbReference>
<name>A0ABN1RFY2_9ACTN</name>